<feature type="compositionally biased region" description="Basic and acidic residues" evidence="7">
    <location>
        <begin position="150"/>
        <end position="166"/>
    </location>
</feature>
<dbReference type="RefSeq" id="XP_013409362.1">
    <property type="nucleotide sequence ID" value="XM_013553908.2"/>
</dbReference>
<dbReference type="PANTHER" id="PTHR46307:SF4">
    <property type="entry name" value="G9A, ISOFORM B"/>
    <property type="match status" value="1"/>
</dbReference>
<feature type="compositionally biased region" description="Low complexity" evidence="7">
    <location>
        <begin position="961"/>
        <end position="979"/>
    </location>
</feature>
<dbReference type="SUPFAM" id="SSF82199">
    <property type="entry name" value="SET domain"/>
    <property type="match status" value="1"/>
</dbReference>
<dbReference type="Pfam" id="PF00856">
    <property type="entry name" value="SET"/>
    <property type="match status" value="1"/>
</dbReference>
<dbReference type="Gene3D" id="1.25.40.20">
    <property type="entry name" value="Ankyrin repeat-containing domain"/>
    <property type="match status" value="1"/>
</dbReference>
<comment type="subcellular location">
    <subcellularLocation>
        <location evidence="1">Chromosome</location>
    </subcellularLocation>
</comment>
<evidence type="ECO:0000259" key="8">
    <source>
        <dbReference type="PROSITE" id="PS50280"/>
    </source>
</evidence>
<dbReference type="CDD" id="cd10543">
    <property type="entry name" value="SET_EHMT"/>
    <property type="match status" value="1"/>
</dbReference>
<dbReference type="PROSITE" id="PS50280">
    <property type="entry name" value="SET"/>
    <property type="match status" value="1"/>
</dbReference>
<dbReference type="OrthoDB" id="616263at2759"/>
<dbReference type="CDD" id="cd20905">
    <property type="entry name" value="EHMT_ZBD"/>
    <property type="match status" value="1"/>
</dbReference>
<feature type="region of interest" description="Disordered" evidence="7">
    <location>
        <begin position="343"/>
        <end position="391"/>
    </location>
</feature>
<keyword evidence="10" id="KW-1185">Reference proteome</keyword>
<dbReference type="Pfam" id="PF05033">
    <property type="entry name" value="Pre-SET"/>
    <property type="match status" value="1"/>
</dbReference>
<feature type="compositionally biased region" description="Basic and acidic residues" evidence="7">
    <location>
        <begin position="592"/>
        <end position="652"/>
    </location>
</feature>
<evidence type="ECO:0000256" key="5">
    <source>
        <dbReference type="PROSITE-ProRule" id="PRU00023"/>
    </source>
</evidence>
<evidence type="ECO:0000256" key="4">
    <source>
        <dbReference type="ARBA" id="ARBA00022691"/>
    </source>
</evidence>
<dbReference type="SMART" id="SM00248">
    <property type="entry name" value="ANK"/>
    <property type="match status" value="6"/>
</dbReference>
<feature type="repeat" description="ANK" evidence="5">
    <location>
        <begin position="1251"/>
        <end position="1283"/>
    </location>
</feature>
<evidence type="ECO:0000256" key="3">
    <source>
        <dbReference type="ARBA" id="ARBA00022603"/>
    </source>
</evidence>
<dbReference type="GO" id="GO:0000122">
    <property type="term" value="P:negative regulation of transcription by RNA polymerase II"/>
    <property type="evidence" value="ECO:0007669"/>
    <property type="project" value="TreeGrafter"/>
</dbReference>
<feature type="compositionally biased region" description="Low complexity" evidence="7">
    <location>
        <begin position="74"/>
        <end position="89"/>
    </location>
</feature>
<feature type="repeat" description="ANK" evidence="5">
    <location>
        <begin position="1384"/>
        <end position="1416"/>
    </location>
</feature>
<feature type="compositionally biased region" description="Polar residues" evidence="7">
    <location>
        <begin position="833"/>
        <end position="849"/>
    </location>
</feature>
<dbReference type="GO" id="GO:0000785">
    <property type="term" value="C:chromatin"/>
    <property type="evidence" value="ECO:0007669"/>
    <property type="project" value="TreeGrafter"/>
</dbReference>
<sequence length="1768" mass="197061">MKEALLGSADTITMETRQKQLEKEKNNEKDLKPDSETSTDKTVTENMKVNSKENWTNGPDKQVQEKENKTTEISSVSVDTTSATTAPSVMARRRGPRAKMSVASPTKTAISDFRERQAAAARGEGSGFVARRVSARKSISDSSHNKQLPKTHESLDQIDELLHGEEAPSEPLIEPDSTTNEAEPLLSAQEPPNLSQNAPLKIDEPKIDTDKNDSLLTQNFSEKFQIFKAKKSLPSLTSFKARKSFPCTFDKVLTGEKPLPQKAKKSFVSRKADEVTMVNLAPLANVKLRLPDIESALGIRPKSVSSSGQRKSTEPESGKTQTDNSNIFEIAKTIGAGLPSDLVETSESVDSQSMDESVDGYSDSSGLSEQTRQKRTALRENARKRDVHWRKKKRSRFGGTYDLFISRKRKAAQLERKRKLKEMESEQQDGEVDRETSLGLAQQTLVNSTQVPSKDTLNFSAIVELLKKPVSAGISPQHISANASPGNTVLSTNSGLPSGPESGVDVVSPSPVDKQESSKWSEWPLSNLRYRLQRLTPQERAKFQLRSKGRRGGRALLGGRAQTNVSDNEEMKSPLRRKKRGRGWPKGVPRKKIVEVQEEKDEHVGDHDDSDKGQDVNLRERTRSRSRGRESKEESEKDRVSTDGTRREENIIKSETLINFNSSLEKNDKPETKWSKTEITAKEAEELEKRREAAKAKGNTTLDEWINSGNATKIRVLKPATIAKMLIDDGGSNTETAQSQTPKEEKIVPDLPKPTLDLIVKSTKAEAESPQDTSGKDKADGTEEEDATSDSCSRRSTRLKRKAEVLDDDSGSVSSNNTTNTDVDANRAKRQRTATTESPPVVSLPQTSQMPPVLPSNIIVTVPTHPPQLILATMVSVAPQSGMQVMPVSTLPITTVSSITNVEQVKLRSLLTEPRKVNSAALVTSRSPVVQDVKPATQQTLPPQMFGGVPLPVTPPKTPDTASVASTSSNNSIRSTSPAAATTDKIPSIKKLHPILPAHDRDLIPLCCCKINGTAFANMNRTVYCQALESIDGKITGCCNRVSLSMLVRPAVKIPFMAVCEVHRKRLKLHQCCPGCGIYCSQGKFYQCKKEGGSVIHIFHKECQVFKDSKFYCPHCGEESLQCEVNIRLNEPSSVSMTSSDLVRKTKPSPSKARMSWSELKDAKSEGLDLNEEVFSHTFKSGKTLSTAGMRPGAFKGDIKRLVELLEMERPKKYRALPKNIYIPVKAQETEKVLFMLADGAEPNEKFEENNGQTVLHVAAESGQRLMVYLLLQAGASPNVSDKDFYTPLMRAAENNHVEIMEDLIRAGAEVQAKGEDGMTCLHVAARSGHLESIKYLLTVDQVDINVKDDGGWSPIVWASEHSHVETVKYMLDHGADPNMRDNEENIALHWAAFSGSIDIAELFLNYGCDLESVNEHGDKPLHIAARQDHYESVVLFLARGADSEARNREEETPLSCCPNRDSPTCLALRVNRHLRSLAMAKRIQRPERLLHRDISLGREQNVIACVNAIDDYDYPRDFVYVIENVQTEPMNINNLITSLQHCKCRDDCASLLCNCSRNSVRCWFDKEGRLVPEFNQAEPPLLFECNKACSCWMTCRNRVVQNGISTRLQLFRTNGRGWGVRTLQDVPQGTFICEYIGELISDSEADRREDDSYLFDLDNKDGETYCIDARHYGNVSRFINHLCEPNVIPVKVFIEHQDLRFPRICFFASRDIKSGEELGFDYGEKFWIIKWKQFTCACQSPKCKYNSTTIHRTIEEYNARQEEEHGE</sequence>
<dbReference type="SMART" id="SM00317">
    <property type="entry name" value="SET"/>
    <property type="match status" value="1"/>
</dbReference>
<dbReference type="Pfam" id="PF12796">
    <property type="entry name" value="Ank_2"/>
    <property type="match status" value="1"/>
</dbReference>
<keyword evidence="5" id="KW-0040">ANK repeat</keyword>
<dbReference type="GO" id="GO:0005634">
    <property type="term" value="C:nucleus"/>
    <property type="evidence" value="ECO:0007669"/>
    <property type="project" value="InterPro"/>
</dbReference>
<evidence type="ECO:0000256" key="6">
    <source>
        <dbReference type="SAM" id="Coils"/>
    </source>
</evidence>
<accession>A0A1S3JG35</accession>
<evidence type="ECO:0000313" key="11">
    <source>
        <dbReference type="RefSeq" id="XP_013409362.1"/>
    </source>
</evidence>
<dbReference type="InterPro" id="IPR007728">
    <property type="entry name" value="Pre-SET_dom"/>
</dbReference>
<dbReference type="SMART" id="SM00468">
    <property type="entry name" value="PreSET"/>
    <property type="match status" value="1"/>
</dbReference>
<keyword evidence="4" id="KW-0949">S-adenosyl-L-methionine</keyword>
<dbReference type="InterPro" id="IPR001214">
    <property type="entry name" value="SET_dom"/>
</dbReference>
<feature type="repeat" description="ANK" evidence="5">
    <location>
        <begin position="1351"/>
        <end position="1383"/>
    </location>
</feature>
<dbReference type="Pfam" id="PF13637">
    <property type="entry name" value="Ank_4"/>
    <property type="match status" value="1"/>
</dbReference>
<dbReference type="GeneID" id="106172957"/>
<dbReference type="PROSITE" id="PS50088">
    <property type="entry name" value="ANK_REPEAT"/>
    <property type="match status" value="6"/>
</dbReference>
<dbReference type="SUPFAM" id="SSF48403">
    <property type="entry name" value="Ankyrin repeat"/>
    <property type="match status" value="1"/>
</dbReference>
<dbReference type="InterPro" id="IPR043550">
    <property type="entry name" value="EHMT1/EHMT2"/>
</dbReference>
<feature type="compositionally biased region" description="Polar residues" evidence="7">
    <location>
        <begin position="477"/>
        <end position="496"/>
    </location>
</feature>
<dbReference type="GO" id="GO:0032259">
    <property type="term" value="P:methylation"/>
    <property type="evidence" value="ECO:0007669"/>
    <property type="project" value="UniProtKB-KW"/>
</dbReference>
<gene>
    <name evidence="11" type="primary">LOC106172957</name>
</gene>
<dbReference type="GO" id="GO:0008270">
    <property type="term" value="F:zinc ion binding"/>
    <property type="evidence" value="ECO:0007669"/>
    <property type="project" value="InterPro"/>
</dbReference>
<feature type="compositionally biased region" description="Polar residues" evidence="7">
    <location>
        <begin position="343"/>
        <end position="355"/>
    </location>
</feature>
<dbReference type="Pfam" id="PF21533">
    <property type="entry name" value="EHMT1-2_CRR"/>
    <property type="match status" value="1"/>
</dbReference>
<feature type="region of interest" description="Disordered" evidence="7">
    <location>
        <begin position="477"/>
        <end position="518"/>
    </location>
</feature>
<feature type="domain" description="Pre-SET" evidence="9">
    <location>
        <begin position="1541"/>
        <end position="1604"/>
    </location>
</feature>
<feature type="repeat" description="ANK" evidence="5">
    <location>
        <begin position="1317"/>
        <end position="1350"/>
    </location>
</feature>
<feature type="compositionally biased region" description="Polar residues" evidence="7">
    <location>
        <begin position="44"/>
        <end position="59"/>
    </location>
</feature>
<feature type="compositionally biased region" description="Basic and acidic residues" evidence="7">
    <location>
        <begin position="16"/>
        <end position="43"/>
    </location>
</feature>
<proteinExistence type="predicted"/>
<dbReference type="PROSITE" id="PS50867">
    <property type="entry name" value="PRE_SET"/>
    <property type="match status" value="1"/>
</dbReference>
<dbReference type="Proteomes" id="UP000085678">
    <property type="component" value="Unplaced"/>
</dbReference>
<feature type="compositionally biased region" description="Low complexity" evidence="7">
    <location>
        <begin position="811"/>
        <end position="823"/>
    </location>
</feature>
<dbReference type="FunFam" id="2.170.270.10:FF:000005">
    <property type="entry name" value="Euchromatic histone-lysine N-methyltransferase 2"/>
    <property type="match status" value="1"/>
</dbReference>
<feature type="compositionally biased region" description="Basic residues" evidence="7">
    <location>
        <begin position="574"/>
        <end position="591"/>
    </location>
</feature>
<dbReference type="InterPro" id="IPR036770">
    <property type="entry name" value="Ankyrin_rpt-contain_sf"/>
</dbReference>
<evidence type="ECO:0000259" key="9">
    <source>
        <dbReference type="PROSITE" id="PS50867"/>
    </source>
</evidence>
<dbReference type="PRINTS" id="PR01415">
    <property type="entry name" value="ANKYRIN"/>
</dbReference>
<feature type="compositionally biased region" description="Low complexity" evidence="7">
    <location>
        <begin position="497"/>
        <end position="512"/>
    </location>
</feature>
<dbReference type="GO" id="GO:0002039">
    <property type="term" value="F:p53 binding"/>
    <property type="evidence" value="ECO:0007669"/>
    <property type="project" value="InterPro"/>
</dbReference>
<evidence type="ECO:0000256" key="7">
    <source>
        <dbReference type="SAM" id="MobiDB-lite"/>
    </source>
</evidence>
<dbReference type="Gene3D" id="2.170.270.10">
    <property type="entry name" value="SET domain"/>
    <property type="match status" value="1"/>
</dbReference>
<feature type="region of interest" description="Disordered" evidence="7">
    <location>
        <begin position="956"/>
        <end position="980"/>
    </location>
</feature>
<dbReference type="Pfam" id="PF00023">
    <property type="entry name" value="Ank"/>
    <property type="match status" value="1"/>
</dbReference>
<feature type="compositionally biased region" description="Basic and acidic residues" evidence="7">
    <location>
        <begin position="201"/>
        <end position="211"/>
    </location>
</feature>
<feature type="region of interest" description="Disordered" evidence="7">
    <location>
        <begin position="301"/>
        <end position="325"/>
    </location>
</feature>
<feature type="repeat" description="ANK" evidence="5">
    <location>
        <begin position="1417"/>
        <end position="1449"/>
    </location>
</feature>
<keyword evidence="3" id="KW-0808">Transferase</keyword>
<feature type="compositionally biased region" description="Polar residues" evidence="7">
    <location>
        <begin position="731"/>
        <end position="741"/>
    </location>
</feature>
<reference evidence="11" key="1">
    <citation type="submission" date="2025-08" db="UniProtKB">
        <authorList>
            <consortium name="RefSeq"/>
        </authorList>
    </citation>
    <scope>IDENTIFICATION</scope>
    <source>
        <tissue evidence="11">Gonads</tissue>
    </source>
</reference>
<dbReference type="InterPro" id="IPR047762">
    <property type="entry name" value="EHMT_CRR"/>
</dbReference>
<feature type="domain" description="SET" evidence="8">
    <location>
        <begin position="1607"/>
        <end position="1724"/>
    </location>
</feature>
<dbReference type="InterPro" id="IPR046341">
    <property type="entry name" value="SET_dom_sf"/>
</dbReference>
<organism evidence="10 11">
    <name type="scientific">Lingula anatina</name>
    <name type="common">Brachiopod</name>
    <name type="synonym">Lingula unguis</name>
    <dbReference type="NCBI Taxonomy" id="7574"/>
    <lineage>
        <taxon>Eukaryota</taxon>
        <taxon>Metazoa</taxon>
        <taxon>Spiralia</taxon>
        <taxon>Lophotrochozoa</taxon>
        <taxon>Brachiopoda</taxon>
        <taxon>Linguliformea</taxon>
        <taxon>Lingulata</taxon>
        <taxon>Lingulida</taxon>
        <taxon>Linguloidea</taxon>
        <taxon>Lingulidae</taxon>
        <taxon>Lingula</taxon>
    </lineage>
</organism>
<keyword evidence="6" id="KW-0175">Coiled coil</keyword>
<feature type="coiled-coil region" evidence="6">
    <location>
        <begin position="677"/>
        <end position="704"/>
    </location>
</feature>
<protein>
    <submittedName>
        <fullName evidence="11">Uncharacterized protein LOC106172957 isoform X2</fullName>
    </submittedName>
</protein>
<feature type="region of interest" description="Disordered" evidence="7">
    <location>
        <begin position="1"/>
        <end position="211"/>
    </location>
</feature>
<dbReference type="GO" id="GO:0046974">
    <property type="term" value="F:histone H3K9 methyltransferase activity"/>
    <property type="evidence" value="ECO:0007669"/>
    <property type="project" value="TreeGrafter"/>
</dbReference>
<feature type="region of interest" description="Disordered" evidence="7">
    <location>
        <begin position="416"/>
        <end position="435"/>
    </location>
</feature>
<feature type="region of interest" description="Disordered" evidence="7">
    <location>
        <begin position="728"/>
        <end position="849"/>
    </location>
</feature>
<name>A0A1S3JG35_LINAN</name>
<dbReference type="PANTHER" id="PTHR46307">
    <property type="entry name" value="G9A, ISOFORM B"/>
    <property type="match status" value="1"/>
</dbReference>
<evidence type="ECO:0000256" key="1">
    <source>
        <dbReference type="ARBA" id="ARBA00004286"/>
    </source>
</evidence>
<feature type="region of interest" description="Disordered" evidence="7">
    <location>
        <begin position="541"/>
        <end position="652"/>
    </location>
</feature>
<feature type="compositionally biased region" description="Basic residues" evidence="7">
    <location>
        <begin position="543"/>
        <end position="553"/>
    </location>
</feature>
<dbReference type="InterPro" id="IPR002110">
    <property type="entry name" value="Ankyrin_rpt"/>
</dbReference>
<dbReference type="PROSITE" id="PS50297">
    <property type="entry name" value="ANK_REP_REGION"/>
    <property type="match status" value="6"/>
</dbReference>
<keyword evidence="2" id="KW-0158">Chromosome</keyword>
<evidence type="ECO:0000313" key="10">
    <source>
        <dbReference type="Proteomes" id="UP000085678"/>
    </source>
</evidence>
<keyword evidence="3" id="KW-0489">Methyltransferase</keyword>
<evidence type="ECO:0000256" key="2">
    <source>
        <dbReference type="ARBA" id="ARBA00022454"/>
    </source>
</evidence>
<feature type="repeat" description="ANK" evidence="5">
    <location>
        <begin position="1284"/>
        <end position="1316"/>
    </location>
</feature>